<dbReference type="AlphaFoldDB" id="A0A8X8XL71"/>
<gene>
    <name evidence="4" type="ORF">SASPL_123515</name>
</gene>
<sequence>MSRKRWEAETYHSKDFDWDELREEVEQNPSYQFHFLPFSKVFTQIEEEAQRDSEAWDRFHARHSTGKFFKERRYLLKEFPELASCEDNSKVLEVGCGNGSTALPILCGREGIILYACDCSNEALERTKEIITASTSISAILRFHPFLCDFSTTGFPPWLASNPCSESPFNGHHLGTLEAYAGGNSDEAKGCIGGVDFVTLIFTLSALPLDRMPKAINECFDILKPGGMLLFRDYGICDMTMLRFDPQQRIGYREYVRSDGTRSYFFCLDTVRSLTSAAGFIEVELEYCCINAVNRRKGKTMKRVFVHGKFQKPTLN</sequence>
<keyword evidence="1 3" id="KW-0489">Methyltransferase</keyword>
<evidence type="ECO:0000256" key="2">
    <source>
        <dbReference type="ARBA" id="ARBA00022679"/>
    </source>
</evidence>
<keyword evidence="5" id="KW-1185">Reference proteome</keyword>
<dbReference type="GO" id="GO:0032259">
    <property type="term" value="P:methylation"/>
    <property type="evidence" value="ECO:0007669"/>
    <property type="project" value="UniProtKB-KW"/>
</dbReference>
<protein>
    <recommendedName>
        <fullName evidence="3">tRNA N(3)-methylcytidine methyltransferase</fullName>
        <ecNumber evidence="3">2.1.1.-</ecNumber>
    </recommendedName>
</protein>
<dbReference type="Pfam" id="PF13489">
    <property type="entry name" value="Methyltransf_23"/>
    <property type="match status" value="1"/>
</dbReference>
<organism evidence="4">
    <name type="scientific">Salvia splendens</name>
    <name type="common">Scarlet sage</name>
    <dbReference type="NCBI Taxonomy" id="180675"/>
    <lineage>
        <taxon>Eukaryota</taxon>
        <taxon>Viridiplantae</taxon>
        <taxon>Streptophyta</taxon>
        <taxon>Embryophyta</taxon>
        <taxon>Tracheophyta</taxon>
        <taxon>Spermatophyta</taxon>
        <taxon>Magnoliopsida</taxon>
        <taxon>eudicotyledons</taxon>
        <taxon>Gunneridae</taxon>
        <taxon>Pentapetalae</taxon>
        <taxon>asterids</taxon>
        <taxon>lamiids</taxon>
        <taxon>Lamiales</taxon>
        <taxon>Lamiaceae</taxon>
        <taxon>Nepetoideae</taxon>
        <taxon>Mentheae</taxon>
        <taxon>Salviinae</taxon>
        <taxon>Salvia</taxon>
        <taxon>Salvia subgen. Calosphace</taxon>
        <taxon>core Calosphace</taxon>
    </lineage>
</organism>
<dbReference type="GO" id="GO:0008757">
    <property type="term" value="F:S-adenosylmethionine-dependent methyltransferase activity"/>
    <property type="evidence" value="ECO:0007669"/>
    <property type="project" value="UniProtKB-ARBA"/>
</dbReference>
<evidence type="ECO:0000313" key="5">
    <source>
        <dbReference type="Proteomes" id="UP000298416"/>
    </source>
</evidence>
<proteinExistence type="inferred from homology"/>
<comment type="similarity">
    <text evidence="3">Belongs to the methyltransferase superfamily. METL family.</text>
</comment>
<dbReference type="PANTHER" id="PTHR22809">
    <property type="entry name" value="METHYLTRANSFERASE-RELATED"/>
    <property type="match status" value="1"/>
</dbReference>
<reference evidence="4" key="1">
    <citation type="submission" date="2018-01" db="EMBL/GenBank/DDBJ databases">
        <authorList>
            <person name="Mao J.F."/>
        </authorList>
    </citation>
    <scope>NUCLEOTIDE SEQUENCE</scope>
    <source>
        <strain evidence="4">Huo1</strain>
        <tissue evidence="4">Leaf</tissue>
    </source>
</reference>
<keyword evidence="2 3" id="KW-0808">Transferase</keyword>
<dbReference type="InterPro" id="IPR026113">
    <property type="entry name" value="METTL2/6/8-like"/>
</dbReference>
<name>A0A8X8XL71_SALSN</name>
<dbReference type="PIRSF" id="PIRSF037755">
    <property type="entry name" value="Mettl2_prd"/>
    <property type="match status" value="1"/>
</dbReference>
<dbReference type="EMBL" id="PNBA02000008">
    <property type="protein sequence ID" value="KAG6416091.1"/>
    <property type="molecule type" value="Genomic_DNA"/>
</dbReference>
<accession>A0A8X8XL71</accession>
<evidence type="ECO:0000256" key="1">
    <source>
        <dbReference type="ARBA" id="ARBA00022603"/>
    </source>
</evidence>
<evidence type="ECO:0000256" key="3">
    <source>
        <dbReference type="PIRNR" id="PIRNR037755"/>
    </source>
</evidence>
<dbReference type="Proteomes" id="UP000298416">
    <property type="component" value="Unassembled WGS sequence"/>
</dbReference>
<dbReference type="OrthoDB" id="417697at2759"/>
<reference evidence="4" key="2">
    <citation type="submission" date="2020-08" db="EMBL/GenBank/DDBJ databases">
        <title>Plant Genome Project.</title>
        <authorList>
            <person name="Zhang R.-G."/>
        </authorList>
    </citation>
    <scope>NUCLEOTIDE SEQUENCE</scope>
    <source>
        <strain evidence="4">Huo1</strain>
        <tissue evidence="4">Leaf</tissue>
    </source>
</reference>
<evidence type="ECO:0000313" key="4">
    <source>
        <dbReference type="EMBL" id="KAG6416091.1"/>
    </source>
</evidence>
<comment type="caution">
    <text evidence="4">The sequence shown here is derived from an EMBL/GenBank/DDBJ whole genome shotgun (WGS) entry which is preliminary data.</text>
</comment>
<dbReference type="PANTHER" id="PTHR22809:SF14">
    <property type="entry name" value="TRNA N(3)-METHYLCYTIDINE METHYLTRANSFERASE"/>
    <property type="match status" value="1"/>
</dbReference>
<dbReference type="EC" id="2.1.1.-" evidence="3"/>
<dbReference type="CDD" id="cd02440">
    <property type="entry name" value="AdoMet_MTases"/>
    <property type="match status" value="1"/>
</dbReference>
<comment type="function">
    <text evidence="3">S-adenosyl-L-methionine-dependent methyltransferase.</text>
</comment>